<dbReference type="Proteomes" id="UP001175271">
    <property type="component" value="Unassembled WGS sequence"/>
</dbReference>
<feature type="chain" id="PRO_5041432403" description="SXP/RAL-2 family protein Ani s 5-like cation-binding domain-containing protein" evidence="1">
    <location>
        <begin position="19"/>
        <end position="127"/>
    </location>
</feature>
<evidence type="ECO:0000256" key="1">
    <source>
        <dbReference type="SAM" id="SignalP"/>
    </source>
</evidence>
<evidence type="ECO:0000313" key="2">
    <source>
        <dbReference type="EMBL" id="KAK0415056.1"/>
    </source>
</evidence>
<evidence type="ECO:0000313" key="3">
    <source>
        <dbReference type="Proteomes" id="UP001175271"/>
    </source>
</evidence>
<accession>A0AA39HZL2</accession>
<gene>
    <name evidence="2" type="ORF">QR680_011749</name>
</gene>
<keyword evidence="3" id="KW-1185">Reference proteome</keyword>
<comment type="caution">
    <text evidence="2">The sequence shown here is derived from an EMBL/GenBank/DDBJ whole genome shotgun (WGS) entry which is preliminary data.</text>
</comment>
<reference evidence="2" key="1">
    <citation type="submission" date="2023-06" db="EMBL/GenBank/DDBJ databases">
        <title>Genomic analysis of the entomopathogenic nematode Steinernema hermaphroditum.</title>
        <authorList>
            <person name="Schwarz E.M."/>
            <person name="Heppert J.K."/>
            <person name="Baniya A."/>
            <person name="Schwartz H.T."/>
            <person name="Tan C.-H."/>
            <person name="Antoshechkin I."/>
            <person name="Sternberg P.W."/>
            <person name="Goodrich-Blair H."/>
            <person name="Dillman A.R."/>
        </authorList>
    </citation>
    <scope>NUCLEOTIDE SEQUENCE</scope>
    <source>
        <strain evidence="2">PS9179</strain>
        <tissue evidence="2">Whole animal</tissue>
    </source>
</reference>
<sequence>MNKLLLLVVGCCALTVFGADIDFLFKWVEHAPDEVRQAFLAYLEEAEKFTIDRKSQAVMDKWVAGQSAKIKVEYTTFKKNMEAMVTHIKKGEAVLQDWSLSPDEQMEKIKKLEEELPTEIRPLLDDI</sequence>
<feature type="signal peptide" evidence="1">
    <location>
        <begin position="1"/>
        <end position="18"/>
    </location>
</feature>
<proteinExistence type="predicted"/>
<name>A0AA39HZL2_9BILA</name>
<protein>
    <recommendedName>
        <fullName evidence="4">SXP/RAL-2 family protein Ani s 5-like cation-binding domain-containing protein</fullName>
    </recommendedName>
</protein>
<keyword evidence="1" id="KW-0732">Signal</keyword>
<dbReference type="EMBL" id="JAUCMV010000002">
    <property type="protein sequence ID" value="KAK0415056.1"/>
    <property type="molecule type" value="Genomic_DNA"/>
</dbReference>
<organism evidence="2 3">
    <name type="scientific">Steinernema hermaphroditum</name>
    <dbReference type="NCBI Taxonomy" id="289476"/>
    <lineage>
        <taxon>Eukaryota</taxon>
        <taxon>Metazoa</taxon>
        <taxon>Ecdysozoa</taxon>
        <taxon>Nematoda</taxon>
        <taxon>Chromadorea</taxon>
        <taxon>Rhabditida</taxon>
        <taxon>Tylenchina</taxon>
        <taxon>Panagrolaimomorpha</taxon>
        <taxon>Strongyloidoidea</taxon>
        <taxon>Steinernematidae</taxon>
        <taxon>Steinernema</taxon>
    </lineage>
</organism>
<evidence type="ECO:0008006" key="4">
    <source>
        <dbReference type="Google" id="ProtNLM"/>
    </source>
</evidence>
<dbReference type="AlphaFoldDB" id="A0AA39HZL2"/>